<sequence length="46" mass="5468">MKPKNFPARKLLRSFWAEGVDINTPEAQKQLDQARTIRTKKNREKK</sequence>
<dbReference type="AlphaFoldDB" id="X0RGF3"/>
<organism evidence="1">
    <name type="scientific">marine sediment metagenome</name>
    <dbReference type="NCBI Taxonomy" id="412755"/>
    <lineage>
        <taxon>unclassified sequences</taxon>
        <taxon>metagenomes</taxon>
        <taxon>ecological metagenomes</taxon>
    </lineage>
</organism>
<gene>
    <name evidence="1" type="ORF">S01H1_14656</name>
</gene>
<name>X0RGF3_9ZZZZ</name>
<proteinExistence type="predicted"/>
<accession>X0RGF3</accession>
<reference evidence="1" key="1">
    <citation type="journal article" date="2014" name="Front. Microbiol.">
        <title>High frequency of phylogenetically diverse reductive dehalogenase-homologous genes in deep subseafloor sedimentary metagenomes.</title>
        <authorList>
            <person name="Kawai M."/>
            <person name="Futagami T."/>
            <person name="Toyoda A."/>
            <person name="Takaki Y."/>
            <person name="Nishi S."/>
            <person name="Hori S."/>
            <person name="Arai W."/>
            <person name="Tsubouchi T."/>
            <person name="Morono Y."/>
            <person name="Uchiyama I."/>
            <person name="Ito T."/>
            <person name="Fujiyama A."/>
            <person name="Inagaki F."/>
            <person name="Takami H."/>
        </authorList>
    </citation>
    <scope>NUCLEOTIDE SEQUENCE</scope>
    <source>
        <strain evidence="1">Expedition CK06-06</strain>
    </source>
</reference>
<protein>
    <submittedName>
        <fullName evidence="1">Uncharacterized protein</fullName>
    </submittedName>
</protein>
<dbReference type="EMBL" id="BARS01007632">
    <property type="protein sequence ID" value="GAF67858.1"/>
    <property type="molecule type" value="Genomic_DNA"/>
</dbReference>
<comment type="caution">
    <text evidence="1">The sequence shown here is derived from an EMBL/GenBank/DDBJ whole genome shotgun (WGS) entry which is preliminary data.</text>
</comment>
<evidence type="ECO:0000313" key="1">
    <source>
        <dbReference type="EMBL" id="GAF67858.1"/>
    </source>
</evidence>